<evidence type="ECO:0000256" key="1">
    <source>
        <dbReference type="ARBA" id="ARBA00022723"/>
    </source>
</evidence>
<evidence type="ECO:0000313" key="5">
    <source>
        <dbReference type="EMBL" id="SMC05464.1"/>
    </source>
</evidence>
<dbReference type="GO" id="GO:0016020">
    <property type="term" value="C:membrane"/>
    <property type="evidence" value="ECO:0007669"/>
    <property type="project" value="TreeGrafter"/>
</dbReference>
<evidence type="ECO:0000259" key="4">
    <source>
        <dbReference type="PROSITE" id="PS51677"/>
    </source>
</evidence>
<dbReference type="GO" id="GO:0005975">
    <property type="term" value="P:carbohydrate metabolic process"/>
    <property type="evidence" value="ECO:0007669"/>
    <property type="project" value="InterPro"/>
</dbReference>
<reference evidence="6" key="1">
    <citation type="submission" date="2017-04" db="EMBL/GenBank/DDBJ databases">
        <authorList>
            <person name="Varghese N."/>
            <person name="Submissions S."/>
        </authorList>
    </citation>
    <scope>NUCLEOTIDE SEQUENCE [LARGE SCALE GENOMIC DNA]</scope>
    <source>
        <strain evidence="6">DSM 9293</strain>
    </source>
</reference>
<organism evidence="5 6">
    <name type="scientific">Sulfobacillus thermosulfidooxidans (strain DSM 9293 / VKM B-1269 / AT-1)</name>
    <dbReference type="NCBI Taxonomy" id="929705"/>
    <lineage>
        <taxon>Bacteria</taxon>
        <taxon>Bacillati</taxon>
        <taxon>Bacillota</taxon>
        <taxon>Clostridia</taxon>
        <taxon>Eubacteriales</taxon>
        <taxon>Clostridiales Family XVII. Incertae Sedis</taxon>
        <taxon>Sulfobacillus</taxon>
    </lineage>
</organism>
<dbReference type="CDD" id="cd10917">
    <property type="entry name" value="CE4_NodB_like_6s_7s"/>
    <property type="match status" value="1"/>
</dbReference>
<gene>
    <name evidence="5" type="ORF">SAMN00768000_2262</name>
</gene>
<evidence type="ECO:0000256" key="3">
    <source>
        <dbReference type="SAM" id="Phobius"/>
    </source>
</evidence>
<dbReference type="InterPro" id="IPR002509">
    <property type="entry name" value="NODB_dom"/>
</dbReference>
<dbReference type="EMBL" id="FWWY01000001">
    <property type="protein sequence ID" value="SMC05464.1"/>
    <property type="molecule type" value="Genomic_DNA"/>
</dbReference>
<keyword evidence="2" id="KW-0378">Hydrolase</keyword>
<keyword evidence="3" id="KW-0472">Membrane</keyword>
<dbReference type="Proteomes" id="UP000192660">
    <property type="component" value="Unassembled WGS sequence"/>
</dbReference>
<name>A0A1W1WGP0_SULTA</name>
<dbReference type="GO" id="GO:0046872">
    <property type="term" value="F:metal ion binding"/>
    <property type="evidence" value="ECO:0007669"/>
    <property type="project" value="UniProtKB-KW"/>
</dbReference>
<dbReference type="InterPro" id="IPR050248">
    <property type="entry name" value="Polysacc_deacetylase_ArnD"/>
</dbReference>
<dbReference type="AlphaFoldDB" id="A0A1W1WGP0"/>
<protein>
    <submittedName>
        <fullName evidence="5">Peptidoglycan/xylan/chitin deacetylase, PgdA/CDA1 family</fullName>
    </submittedName>
</protein>
<dbReference type="PANTHER" id="PTHR10587:SF133">
    <property type="entry name" value="CHITIN DEACETYLASE 1-RELATED"/>
    <property type="match status" value="1"/>
</dbReference>
<keyword evidence="1" id="KW-0479">Metal-binding</keyword>
<dbReference type="Gene3D" id="3.20.20.370">
    <property type="entry name" value="Glycoside hydrolase/deacetylase"/>
    <property type="match status" value="1"/>
</dbReference>
<proteinExistence type="predicted"/>
<keyword evidence="3" id="KW-1133">Transmembrane helix</keyword>
<evidence type="ECO:0000256" key="2">
    <source>
        <dbReference type="ARBA" id="ARBA00022801"/>
    </source>
</evidence>
<evidence type="ECO:0000313" key="6">
    <source>
        <dbReference type="Proteomes" id="UP000192660"/>
    </source>
</evidence>
<dbReference type="Pfam" id="PF01522">
    <property type="entry name" value="Polysacc_deac_1"/>
    <property type="match status" value="1"/>
</dbReference>
<dbReference type="InterPro" id="IPR011330">
    <property type="entry name" value="Glyco_hydro/deAcase_b/a-brl"/>
</dbReference>
<feature type="transmembrane region" description="Helical" evidence="3">
    <location>
        <begin position="6"/>
        <end position="23"/>
    </location>
</feature>
<dbReference type="RefSeq" id="WP_084661611.1">
    <property type="nucleotide sequence ID" value="NZ_FWWY01000001.1"/>
</dbReference>
<keyword evidence="3" id="KW-0812">Transmembrane</keyword>
<dbReference type="PROSITE" id="PS51677">
    <property type="entry name" value="NODB"/>
    <property type="match status" value="1"/>
</dbReference>
<dbReference type="SUPFAM" id="SSF88713">
    <property type="entry name" value="Glycoside hydrolase/deacetylase"/>
    <property type="match status" value="1"/>
</dbReference>
<dbReference type="PANTHER" id="PTHR10587">
    <property type="entry name" value="GLYCOSYL TRANSFERASE-RELATED"/>
    <property type="match status" value="1"/>
</dbReference>
<dbReference type="OrthoDB" id="61520at2"/>
<keyword evidence="6" id="KW-1185">Reference proteome</keyword>
<dbReference type="GO" id="GO:0016810">
    <property type="term" value="F:hydrolase activity, acting on carbon-nitrogen (but not peptide) bonds"/>
    <property type="evidence" value="ECO:0007669"/>
    <property type="project" value="InterPro"/>
</dbReference>
<accession>A0A1W1WGP0</accession>
<feature type="domain" description="NodB homology" evidence="4">
    <location>
        <begin position="40"/>
        <end position="220"/>
    </location>
</feature>
<dbReference type="STRING" id="28034.BFX07_08920"/>
<sequence>MNQGWGWLVLSPVMIVVLAFFLVSQPASQGALTHVVTDKKVVAITFDDGPSPKYTPLILKTLSQYHAYGTFFVVGSEVKRFPGLVKDIARQGSAIADHGWSHLNLRRVGAQALWNDAAKTAQYVQSLGVPVVPFYRPPYGMVSTALLKTFGEHGYTVVLWSIDTRDWARPGIGSIINKVATQVKPGSIILLHDGGGNRSQTVAALNAILEQLTQMGYKMVTLPTLVKEHHNAPKAI</sequence>